<proteinExistence type="predicted"/>
<sequence>MAVMLTAYPKFLHGSLAKRIMPSYEFLRDLFQSDEKVIKAVKRSPDILISVGKRFGGEGGYVEHVIDGFSMPYEEEAPELLKLYDDKLDLSKRPEI</sequence>
<comment type="caution">
    <text evidence="1">The sequence shown here is derived from an EMBL/GenBank/DDBJ whole genome shotgun (WGS) entry which is preliminary data.</text>
</comment>
<evidence type="ECO:0000313" key="1">
    <source>
        <dbReference type="EMBL" id="GMN46482.1"/>
    </source>
</evidence>
<dbReference type="AlphaFoldDB" id="A0AA88D963"/>
<organism evidence="1 2">
    <name type="scientific">Ficus carica</name>
    <name type="common">Common fig</name>
    <dbReference type="NCBI Taxonomy" id="3494"/>
    <lineage>
        <taxon>Eukaryota</taxon>
        <taxon>Viridiplantae</taxon>
        <taxon>Streptophyta</taxon>
        <taxon>Embryophyta</taxon>
        <taxon>Tracheophyta</taxon>
        <taxon>Spermatophyta</taxon>
        <taxon>Magnoliopsida</taxon>
        <taxon>eudicotyledons</taxon>
        <taxon>Gunneridae</taxon>
        <taxon>Pentapetalae</taxon>
        <taxon>rosids</taxon>
        <taxon>fabids</taxon>
        <taxon>Rosales</taxon>
        <taxon>Moraceae</taxon>
        <taxon>Ficeae</taxon>
        <taxon>Ficus</taxon>
    </lineage>
</organism>
<gene>
    <name evidence="1" type="ORF">TIFTF001_015658</name>
</gene>
<accession>A0AA88D963</accession>
<dbReference type="Proteomes" id="UP001187192">
    <property type="component" value="Unassembled WGS sequence"/>
</dbReference>
<dbReference type="EMBL" id="BTGU01000023">
    <property type="protein sequence ID" value="GMN46482.1"/>
    <property type="molecule type" value="Genomic_DNA"/>
</dbReference>
<keyword evidence="2" id="KW-1185">Reference proteome</keyword>
<reference evidence="1" key="1">
    <citation type="submission" date="2023-07" db="EMBL/GenBank/DDBJ databases">
        <title>draft genome sequence of fig (Ficus carica).</title>
        <authorList>
            <person name="Takahashi T."/>
            <person name="Nishimura K."/>
        </authorList>
    </citation>
    <scope>NUCLEOTIDE SEQUENCE</scope>
</reference>
<evidence type="ECO:0000313" key="2">
    <source>
        <dbReference type="Proteomes" id="UP001187192"/>
    </source>
</evidence>
<name>A0AA88D963_FICCA</name>
<protein>
    <submittedName>
        <fullName evidence="1">Uncharacterized protein</fullName>
    </submittedName>
</protein>